<keyword evidence="3" id="KW-1185">Reference proteome</keyword>
<accession>A0AA40G6Z2</accession>
<comment type="caution">
    <text evidence="2">The sequence shown here is derived from an EMBL/GenBank/DDBJ whole genome shotgun (WGS) entry which is preliminary data.</text>
</comment>
<name>A0AA40G6Z2_9HYME</name>
<gene>
    <name evidence="2" type="ORF">K0M31_016222</name>
</gene>
<organism evidence="2 3">
    <name type="scientific">Melipona bicolor</name>
    <dbReference type="NCBI Taxonomy" id="60889"/>
    <lineage>
        <taxon>Eukaryota</taxon>
        <taxon>Metazoa</taxon>
        <taxon>Ecdysozoa</taxon>
        <taxon>Arthropoda</taxon>
        <taxon>Hexapoda</taxon>
        <taxon>Insecta</taxon>
        <taxon>Pterygota</taxon>
        <taxon>Neoptera</taxon>
        <taxon>Endopterygota</taxon>
        <taxon>Hymenoptera</taxon>
        <taxon>Apocrita</taxon>
        <taxon>Aculeata</taxon>
        <taxon>Apoidea</taxon>
        <taxon>Anthophila</taxon>
        <taxon>Apidae</taxon>
        <taxon>Melipona</taxon>
    </lineage>
</organism>
<evidence type="ECO:0000313" key="2">
    <source>
        <dbReference type="EMBL" id="KAK1132084.1"/>
    </source>
</evidence>
<dbReference type="AlphaFoldDB" id="A0AA40G6Z2"/>
<dbReference type="Proteomes" id="UP001177670">
    <property type="component" value="Unassembled WGS sequence"/>
</dbReference>
<feature type="compositionally biased region" description="Basic and acidic residues" evidence="1">
    <location>
        <begin position="7"/>
        <end position="34"/>
    </location>
</feature>
<evidence type="ECO:0000256" key="1">
    <source>
        <dbReference type="SAM" id="MobiDB-lite"/>
    </source>
</evidence>
<reference evidence="2" key="1">
    <citation type="submission" date="2021-10" db="EMBL/GenBank/DDBJ databases">
        <title>Melipona bicolor Genome sequencing and assembly.</title>
        <authorList>
            <person name="Araujo N.S."/>
            <person name="Arias M.C."/>
        </authorList>
    </citation>
    <scope>NUCLEOTIDE SEQUENCE</scope>
    <source>
        <strain evidence="2">USP_2M_L1-L4_2017</strain>
        <tissue evidence="2">Whole body</tissue>
    </source>
</reference>
<dbReference type="EMBL" id="JAHYIQ010000005">
    <property type="protein sequence ID" value="KAK1132084.1"/>
    <property type="molecule type" value="Genomic_DNA"/>
</dbReference>
<sequence length="128" mass="14697">MRGISSTEDKSTLDSESKKERRLDSNGTGDDHSKTNGSRYSKRKMTPGKFNDTQIDDRSPIEYQLSNEHFVRLGWTVLPVAKIMRKIIQYQAKPAKPHLDWYVNPVNTDSDVIVSRILDLTTHQTTYV</sequence>
<protein>
    <submittedName>
        <fullName evidence="2">Uncharacterized protein</fullName>
    </submittedName>
</protein>
<proteinExistence type="predicted"/>
<feature type="region of interest" description="Disordered" evidence="1">
    <location>
        <begin position="1"/>
        <end position="57"/>
    </location>
</feature>
<evidence type="ECO:0000313" key="3">
    <source>
        <dbReference type="Proteomes" id="UP001177670"/>
    </source>
</evidence>